<evidence type="ECO:0000259" key="8">
    <source>
        <dbReference type="Pfam" id="PF23016"/>
    </source>
</evidence>
<dbReference type="Gene3D" id="3.40.1010.10">
    <property type="entry name" value="Cobalt-precorrin-4 Transmethylase, Domain 1"/>
    <property type="match status" value="1"/>
</dbReference>
<dbReference type="Proteomes" id="UP000028701">
    <property type="component" value="Unassembled WGS sequence"/>
</dbReference>
<name>A0A081CUQ9_9HYPH</name>
<dbReference type="InterPro" id="IPR000878">
    <property type="entry name" value="4pyrrol_Mease"/>
</dbReference>
<keyword evidence="2 6" id="KW-0698">rRNA processing</keyword>
<evidence type="ECO:0000256" key="3">
    <source>
        <dbReference type="ARBA" id="ARBA00022603"/>
    </source>
</evidence>
<dbReference type="InterPro" id="IPR018063">
    <property type="entry name" value="SAM_MeTrfase_RsmI_CS"/>
</dbReference>
<evidence type="ECO:0000256" key="6">
    <source>
        <dbReference type="HAMAP-Rule" id="MF_01877"/>
    </source>
</evidence>
<evidence type="ECO:0000256" key="1">
    <source>
        <dbReference type="ARBA" id="ARBA00022490"/>
    </source>
</evidence>
<proteinExistence type="inferred from homology"/>
<dbReference type="InterPro" id="IPR008189">
    <property type="entry name" value="rRNA_ssu_MeTfrase_I"/>
</dbReference>
<comment type="function">
    <text evidence="6">Catalyzes the 2'-O-methylation of the ribose of cytidine 1402 (C1402) in 16S rRNA.</text>
</comment>
<protein>
    <recommendedName>
        <fullName evidence="6">Ribosomal RNA small subunit methyltransferase I</fullName>
        <ecNumber evidence="6">2.1.1.198</ecNumber>
    </recommendedName>
    <alternativeName>
        <fullName evidence="6">16S rRNA 2'-O-ribose C1402 methyltransferase</fullName>
    </alternativeName>
    <alternativeName>
        <fullName evidence="6">rRNA (cytidine-2'-O-)-methyltransferase RsmI</fullName>
    </alternativeName>
</protein>
<sequence>MRHDGNGAVTDEALSDHTIEDADATGRSFKVGGFTVPARPIDAALYLVATPIGNLGDITVRALETLASADVLACEDTRVTRILLDRYGIRNRPYSYHEHNAEEAGPKLIAALDAGKSVALVSDAGTPLVSDPGYRLGQMALDAGHRVVPIPGASAPLAALVGSGMPSDAFMFAGFLPVKDKGKRDRFSELSKIPATMMFFESPHRICATIKVASEVLGPNRRAVVCRELTKTFEEFRRGTLGELTEFYNEDRIVKGEIVLLIEPPSYDEIPDMEDVENLLKDLVSTMPAAKAAAEASKLTGLPRKELYQRILDLKGSDGA</sequence>
<keyword evidence="1 6" id="KW-0963">Cytoplasm</keyword>
<dbReference type="AlphaFoldDB" id="A0A081CUQ9"/>
<dbReference type="eggNOG" id="COG0313">
    <property type="taxonomic scope" value="Bacteria"/>
</dbReference>
<keyword evidence="5 6" id="KW-0949">S-adenosyl-L-methionine</keyword>
<keyword evidence="3 6" id="KW-0489">Methyltransferase</keyword>
<dbReference type="PROSITE" id="PS01296">
    <property type="entry name" value="RSMI"/>
    <property type="match status" value="1"/>
</dbReference>
<dbReference type="InterPro" id="IPR014776">
    <property type="entry name" value="4pyrrole_Mease_sub2"/>
</dbReference>
<gene>
    <name evidence="6 9" type="primary">rsmI</name>
    <name evidence="9" type="ORF">RRU01S_11_00580</name>
</gene>
<dbReference type="Gene3D" id="3.30.950.10">
    <property type="entry name" value="Methyltransferase, Cobalt-precorrin-4 Transmethylase, Domain 2"/>
    <property type="match status" value="1"/>
</dbReference>
<dbReference type="EC" id="2.1.1.198" evidence="6"/>
<comment type="catalytic activity">
    <reaction evidence="6">
        <text>cytidine(1402) in 16S rRNA + S-adenosyl-L-methionine = 2'-O-methylcytidine(1402) in 16S rRNA + S-adenosyl-L-homocysteine + H(+)</text>
        <dbReference type="Rhea" id="RHEA:42924"/>
        <dbReference type="Rhea" id="RHEA-COMP:10285"/>
        <dbReference type="Rhea" id="RHEA-COMP:10286"/>
        <dbReference type="ChEBI" id="CHEBI:15378"/>
        <dbReference type="ChEBI" id="CHEBI:57856"/>
        <dbReference type="ChEBI" id="CHEBI:59789"/>
        <dbReference type="ChEBI" id="CHEBI:74495"/>
        <dbReference type="ChEBI" id="CHEBI:82748"/>
        <dbReference type="EC" id="2.1.1.198"/>
    </reaction>
</comment>
<dbReference type="FunFam" id="3.40.1010.10:FF:000007">
    <property type="entry name" value="Ribosomal RNA small subunit methyltransferase I"/>
    <property type="match status" value="1"/>
</dbReference>
<reference evidence="9 10" key="1">
    <citation type="submission" date="2014-08" db="EMBL/GenBank/DDBJ databases">
        <title>Whole genome shotgun sequence of Rhizobium rubi NBRC 13261.</title>
        <authorList>
            <person name="Katano-Makiyama Y."/>
            <person name="Hosoyama A."/>
            <person name="Hashimoto M."/>
            <person name="Hosoyama Y."/>
            <person name="Noguchi M."/>
            <person name="Tsuchikane K."/>
            <person name="Uohara A."/>
            <person name="Ohji S."/>
            <person name="Ichikawa N."/>
            <person name="Kimura A."/>
            <person name="Yamazoe A."/>
            <person name="Fujita N."/>
        </authorList>
    </citation>
    <scope>NUCLEOTIDE SEQUENCE [LARGE SCALE GENOMIC DNA]</scope>
    <source>
        <strain evidence="9 10">NBRC 13261</strain>
    </source>
</reference>
<dbReference type="PIRSF" id="PIRSF005917">
    <property type="entry name" value="MTase_YraL"/>
    <property type="match status" value="1"/>
</dbReference>
<dbReference type="GO" id="GO:0070677">
    <property type="term" value="F:rRNA (cytosine-2'-O-)-methyltransferase activity"/>
    <property type="evidence" value="ECO:0007669"/>
    <property type="project" value="UniProtKB-UniRule"/>
</dbReference>
<dbReference type="OrthoDB" id="9809084at2"/>
<dbReference type="PANTHER" id="PTHR46111">
    <property type="entry name" value="RIBOSOMAL RNA SMALL SUBUNIT METHYLTRANSFERASE I"/>
    <property type="match status" value="1"/>
</dbReference>
<comment type="caution">
    <text evidence="9">The sequence shown here is derived from an EMBL/GenBank/DDBJ whole genome shotgun (WGS) entry which is preliminary data.</text>
</comment>
<dbReference type="RefSeq" id="WP_045229987.1">
    <property type="nucleotide sequence ID" value="NZ_BBJU01000011.1"/>
</dbReference>
<evidence type="ECO:0000259" key="7">
    <source>
        <dbReference type="Pfam" id="PF00590"/>
    </source>
</evidence>
<dbReference type="InterPro" id="IPR053910">
    <property type="entry name" value="RsmI_HTH"/>
</dbReference>
<dbReference type="CDD" id="cd11648">
    <property type="entry name" value="RsmI"/>
    <property type="match status" value="1"/>
</dbReference>
<comment type="similarity">
    <text evidence="6">Belongs to the methyltransferase superfamily. RsmI family.</text>
</comment>
<dbReference type="SUPFAM" id="SSF53790">
    <property type="entry name" value="Tetrapyrrole methylase"/>
    <property type="match status" value="1"/>
</dbReference>
<dbReference type="NCBIfam" id="TIGR00096">
    <property type="entry name" value="16S rRNA (cytidine(1402)-2'-O)-methyltransferase"/>
    <property type="match status" value="1"/>
</dbReference>
<dbReference type="HAMAP" id="MF_01877">
    <property type="entry name" value="16SrRNA_methyltr_I"/>
    <property type="match status" value="1"/>
</dbReference>
<comment type="subcellular location">
    <subcellularLocation>
        <location evidence="6">Cytoplasm</location>
    </subcellularLocation>
</comment>
<dbReference type="PANTHER" id="PTHR46111:SF1">
    <property type="entry name" value="RIBOSOMAL RNA SMALL SUBUNIT METHYLTRANSFERASE I"/>
    <property type="match status" value="1"/>
</dbReference>
<dbReference type="GO" id="GO:0005737">
    <property type="term" value="C:cytoplasm"/>
    <property type="evidence" value="ECO:0007669"/>
    <property type="project" value="UniProtKB-SubCell"/>
</dbReference>
<dbReference type="Pfam" id="PF23016">
    <property type="entry name" value="RsmI_C"/>
    <property type="match status" value="1"/>
</dbReference>
<evidence type="ECO:0000313" key="9">
    <source>
        <dbReference type="EMBL" id="GAK70405.1"/>
    </source>
</evidence>
<dbReference type="InterPro" id="IPR035996">
    <property type="entry name" value="4pyrrol_Methylase_sf"/>
</dbReference>
<dbReference type="EMBL" id="BBJU01000011">
    <property type="protein sequence ID" value="GAK70405.1"/>
    <property type="molecule type" value="Genomic_DNA"/>
</dbReference>
<evidence type="ECO:0000256" key="4">
    <source>
        <dbReference type="ARBA" id="ARBA00022679"/>
    </source>
</evidence>
<keyword evidence="4 6" id="KW-0808">Transferase</keyword>
<dbReference type="FunFam" id="3.30.950.10:FF:000002">
    <property type="entry name" value="Ribosomal RNA small subunit methyltransferase I"/>
    <property type="match status" value="1"/>
</dbReference>
<feature type="domain" description="RsmI HTH" evidence="8">
    <location>
        <begin position="274"/>
        <end position="315"/>
    </location>
</feature>
<evidence type="ECO:0000256" key="5">
    <source>
        <dbReference type="ARBA" id="ARBA00022691"/>
    </source>
</evidence>
<organism evidence="9 10">
    <name type="scientific">Agrobacterium rubi TR3 = NBRC 13261</name>
    <dbReference type="NCBI Taxonomy" id="1368415"/>
    <lineage>
        <taxon>Bacteria</taxon>
        <taxon>Pseudomonadati</taxon>
        <taxon>Pseudomonadota</taxon>
        <taxon>Alphaproteobacteria</taxon>
        <taxon>Hyphomicrobiales</taxon>
        <taxon>Rhizobiaceae</taxon>
        <taxon>Rhizobium/Agrobacterium group</taxon>
        <taxon>Agrobacterium</taxon>
    </lineage>
</organism>
<accession>A0A081CUQ9</accession>
<dbReference type="Pfam" id="PF00590">
    <property type="entry name" value="TP_methylase"/>
    <property type="match status" value="1"/>
</dbReference>
<feature type="domain" description="Tetrapyrrole methylase" evidence="7">
    <location>
        <begin position="45"/>
        <end position="244"/>
    </location>
</feature>
<evidence type="ECO:0000256" key="2">
    <source>
        <dbReference type="ARBA" id="ARBA00022552"/>
    </source>
</evidence>
<evidence type="ECO:0000313" key="10">
    <source>
        <dbReference type="Proteomes" id="UP000028701"/>
    </source>
</evidence>
<dbReference type="InterPro" id="IPR014777">
    <property type="entry name" value="4pyrrole_Mease_sub1"/>
</dbReference>